<dbReference type="Proteomes" id="UP000001194">
    <property type="component" value="Unassembled WGS sequence"/>
</dbReference>
<dbReference type="AlphaFoldDB" id="B0E059"/>
<dbReference type="OrthoDB" id="2883614at2759"/>
<dbReference type="EMBL" id="DS547159">
    <property type="protein sequence ID" value="EDQ99763.1"/>
    <property type="molecule type" value="Genomic_DNA"/>
</dbReference>
<dbReference type="InParanoid" id="B0E059"/>
<keyword evidence="2" id="KW-1185">Reference proteome</keyword>
<proteinExistence type="predicted"/>
<evidence type="ECO:0000313" key="2">
    <source>
        <dbReference type="Proteomes" id="UP000001194"/>
    </source>
</evidence>
<gene>
    <name evidence="1" type="ORF">LACBIDRAFT_334747</name>
</gene>
<organism evidence="2">
    <name type="scientific">Laccaria bicolor (strain S238N-H82 / ATCC MYA-4686)</name>
    <name type="common">Bicoloured deceiver</name>
    <name type="synonym">Laccaria laccata var. bicolor</name>
    <dbReference type="NCBI Taxonomy" id="486041"/>
    <lineage>
        <taxon>Eukaryota</taxon>
        <taxon>Fungi</taxon>
        <taxon>Dikarya</taxon>
        <taxon>Basidiomycota</taxon>
        <taxon>Agaricomycotina</taxon>
        <taxon>Agaricomycetes</taxon>
        <taxon>Agaricomycetidae</taxon>
        <taxon>Agaricales</taxon>
        <taxon>Agaricineae</taxon>
        <taxon>Hydnangiaceae</taxon>
        <taxon>Laccaria</taxon>
    </lineage>
</organism>
<protein>
    <submittedName>
        <fullName evidence="1">Predicted protein</fullName>
    </submittedName>
</protein>
<dbReference type="HOGENOM" id="CLU_1200003_0_0_1"/>
<reference evidence="1 2" key="1">
    <citation type="journal article" date="2008" name="Nature">
        <title>The genome of Laccaria bicolor provides insights into mycorrhizal symbiosis.</title>
        <authorList>
            <person name="Martin F."/>
            <person name="Aerts A."/>
            <person name="Ahren D."/>
            <person name="Brun A."/>
            <person name="Danchin E.G.J."/>
            <person name="Duchaussoy F."/>
            <person name="Gibon J."/>
            <person name="Kohler A."/>
            <person name="Lindquist E."/>
            <person name="Pereda V."/>
            <person name="Salamov A."/>
            <person name="Shapiro H.J."/>
            <person name="Wuyts J."/>
            <person name="Blaudez D."/>
            <person name="Buee M."/>
            <person name="Brokstein P."/>
            <person name="Canbaeck B."/>
            <person name="Cohen D."/>
            <person name="Courty P.E."/>
            <person name="Coutinho P.M."/>
            <person name="Delaruelle C."/>
            <person name="Detter J.C."/>
            <person name="Deveau A."/>
            <person name="DiFazio S."/>
            <person name="Duplessis S."/>
            <person name="Fraissinet-Tachet L."/>
            <person name="Lucic E."/>
            <person name="Frey-Klett P."/>
            <person name="Fourrey C."/>
            <person name="Feussner I."/>
            <person name="Gay G."/>
            <person name="Grimwood J."/>
            <person name="Hoegger P.J."/>
            <person name="Jain P."/>
            <person name="Kilaru S."/>
            <person name="Labbe J."/>
            <person name="Lin Y.C."/>
            <person name="Legue V."/>
            <person name="Le Tacon F."/>
            <person name="Marmeisse R."/>
            <person name="Melayah D."/>
            <person name="Montanini B."/>
            <person name="Muratet M."/>
            <person name="Nehls U."/>
            <person name="Niculita-Hirzel H."/>
            <person name="Oudot-Le Secq M.P."/>
            <person name="Peter M."/>
            <person name="Quesneville H."/>
            <person name="Rajashekar B."/>
            <person name="Reich M."/>
            <person name="Rouhier N."/>
            <person name="Schmutz J."/>
            <person name="Yin T."/>
            <person name="Chalot M."/>
            <person name="Henrissat B."/>
            <person name="Kuees U."/>
            <person name="Lucas S."/>
            <person name="Van de Peer Y."/>
            <person name="Podila G.K."/>
            <person name="Polle A."/>
            <person name="Pukkila P.J."/>
            <person name="Richardson P.M."/>
            <person name="Rouze P."/>
            <person name="Sanders I.R."/>
            <person name="Stajich J.E."/>
            <person name="Tunlid A."/>
            <person name="Tuskan G."/>
            <person name="Grigoriev I.V."/>
        </authorList>
    </citation>
    <scope>NUCLEOTIDE SEQUENCE [LARGE SCALE GENOMIC DNA]</scope>
    <source>
        <strain evidence="2">S238N-H82 / ATCC MYA-4686</strain>
    </source>
</reference>
<name>B0E059_LACBS</name>
<dbReference type="GeneID" id="6085272"/>
<dbReference type="RefSeq" id="XP_001889599.1">
    <property type="nucleotide sequence ID" value="XM_001889564.1"/>
</dbReference>
<accession>B0E059</accession>
<dbReference type="KEGG" id="lbc:LACBIDRAFT_334747"/>
<sequence>MENEPWSSHTRHLLVQDVLEHDDKPEPSHARPSQVQDGFLVLLEGRKLMLGYSGEYDRKNTLDIWYHLLDYVYTAFHHAHMEIPTKPKTIWFVPFFPACPLLMTLPYPGTSTTSTPSSAMLIWRLPLPSSPCPNSELIHTRWRWQQSHRRFRRAYIFNIWAERAFKFWITGVSTAGILDRKEEAKFSEDNWGASTSILSTNCREDNSCIEGIGIGTVNERNGSFWFLHERA</sequence>
<evidence type="ECO:0000313" key="1">
    <source>
        <dbReference type="EMBL" id="EDQ99763.1"/>
    </source>
</evidence>